<dbReference type="GeneID" id="37026625"/>
<dbReference type="Proteomes" id="UP000245884">
    <property type="component" value="Unassembled WGS sequence"/>
</dbReference>
<evidence type="ECO:0000256" key="1">
    <source>
        <dbReference type="SAM" id="MobiDB-lite"/>
    </source>
</evidence>
<evidence type="ECO:0000313" key="3">
    <source>
        <dbReference type="Proteomes" id="UP000245884"/>
    </source>
</evidence>
<evidence type="ECO:0000313" key="2">
    <source>
        <dbReference type="EMBL" id="PWN25577.1"/>
    </source>
</evidence>
<feature type="compositionally biased region" description="Low complexity" evidence="1">
    <location>
        <begin position="346"/>
        <end position="357"/>
    </location>
</feature>
<accession>A0A316UJW3</accession>
<dbReference type="RefSeq" id="XP_025360189.1">
    <property type="nucleotide sequence ID" value="XM_025504802.1"/>
</dbReference>
<organism evidence="2 3">
    <name type="scientific">Jaminaea rosea</name>
    <dbReference type="NCBI Taxonomy" id="1569628"/>
    <lineage>
        <taxon>Eukaryota</taxon>
        <taxon>Fungi</taxon>
        <taxon>Dikarya</taxon>
        <taxon>Basidiomycota</taxon>
        <taxon>Ustilaginomycotina</taxon>
        <taxon>Exobasidiomycetes</taxon>
        <taxon>Microstromatales</taxon>
        <taxon>Microstromatales incertae sedis</taxon>
        <taxon>Jaminaea</taxon>
    </lineage>
</organism>
<reference evidence="2 3" key="1">
    <citation type="journal article" date="2018" name="Mol. Biol. Evol.">
        <title>Broad Genomic Sampling Reveals a Smut Pathogenic Ancestry of the Fungal Clade Ustilaginomycotina.</title>
        <authorList>
            <person name="Kijpornyongpan T."/>
            <person name="Mondo S.J."/>
            <person name="Barry K."/>
            <person name="Sandor L."/>
            <person name="Lee J."/>
            <person name="Lipzen A."/>
            <person name="Pangilinan J."/>
            <person name="LaButti K."/>
            <person name="Hainaut M."/>
            <person name="Henrissat B."/>
            <person name="Grigoriev I.V."/>
            <person name="Spatafora J.W."/>
            <person name="Aime M.C."/>
        </authorList>
    </citation>
    <scope>NUCLEOTIDE SEQUENCE [LARGE SCALE GENOMIC DNA]</scope>
    <source>
        <strain evidence="2 3">MCA 5214</strain>
    </source>
</reference>
<sequence length="500" mass="54917">MEELKETLSTSSSSSSAFQAIKKALGAKIDDPEIVQYLASADSHRQEQRTAESVPSAVLKEIKAKKGMKPGQQKQCVELYHAARALIAAADVPGEVKVRGSSPSAQKVSIPLPPNYVDHVGVLRSAGLPDRQLYVALARITGDPSPETDTDFHRQAVDLVRETSHLFGEAKPYVLWLVWKTGNAIAGLLVEVDGAGKKIRRHKLYEDVRPIINMADRIYLLGDDSVANDKGSLQHIFGESRAQFYVWAADNGKFEAAWKAYSSKEFFGFLDGSVKCWGNFVKWLRRGESRRLGNALASWFKRDVRGRYDMFQQAGGWVVWPENGKQPTLSRSDTCVVVDLDDGKQAKAGSSAARGSKAVGGSGAGSGAAPSSSRGRGGGASASSSKRASEDPVPSPQEAKRLKGLMREEKLRRCTQGDVACFHAVETGLRMGQQAGESQRRFACRHWFEAHSHEEVKSCPSCAREHCRGFYRLGTWDWDTVMAHLVSAHHCWQDELDEVV</sequence>
<feature type="region of interest" description="Disordered" evidence="1">
    <location>
        <begin position="346"/>
        <end position="404"/>
    </location>
</feature>
<protein>
    <submittedName>
        <fullName evidence="2">Uncharacterized protein</fullName>
    </submittedName>
</protein>
<keyword evidence="3" id="KW-1185">Reference proteome</keyword>
<dbReference type="EMBL" id="KZ819675">
    <property type="protein sequence ID" value="PWN25577.1"/>
    <property type="molecule type" value="Genomic_DNA"/>
</dbReference>
<dbReference type="AlphaFoldDB" id="A0A316UJW3"/>
<gene>
    <name evidence="2" type="ORF">BDZ90DRAFT_228305</name>
</gene>
<proteinExistence type="predicted"/>
<name>A0A316UJW3_9BASI</name>